<dbReference type="GeneID" id="19240807"/>
<protein>
    <submittedName>
        <fullName evidence="1">Uncharacterized protein</fullName>
    </submittedName>
</protein>
<reference evidence="2" key="1">
    <citation type="journal article" date="2014" name="BMC Genomics">
        <title>Genome characteristics reveal the impact of lichenization on lichen-forming fungus Endocarpon pusillum Hedwig (Verrucariales, Ascomycota).</title>
        <authorList>
            <person name="Wang Y.-Y."/>
            <person name="Liu B."/>
            <person name="Zhang X.-Y."/>
            <person name="Zhou Q.-M."/>
            <person name="Zhang T."/>
            <person name="Li H."/>
            <person name="Yu Y.-F."/>
            <person name="Zhang X.-L."/>
            <person name="Hao X.-Y."/>
            <person name="Wang M."/>
            <person name="Wang L."/>
            <person name="Wei J.-C."/>
        </authorList>
    </citation>
    <scope>NUCLEOTIDE SEQUENCE [LARGE SCALE GENOMIC DNA]</scope>
    <source>
        <strain evidence="2">Z07020 / HMAS-L-300199</strain>
    </source>
</reference>
<name>U1GG10_ENDPU</name>
<dbReference type="EMBL" id="KE720743">
    <property type="protein sequence ID" value="ERF76587.1"/>
    <property type="molecule type" value="Genomic_DNA"/>
</dbReference>
<dbReference type="HOGENOM" id="CLU_2573876_0_0_1"/>
<sequence length="81" mass="9125">MVQSVNVSGYHLQFPKIVQCRWLLNRVLCASGEMVFTDLESGAGRRNGMVICKVMKLEICHVPSTFRSLDMVEPEPELEVA</sequence>
<dbReference type="RefSeq" id="XP_007786111.1">
    <property type="nucleotide sequence ID" value="XM_007787921.1"/>
</dbReference>
<proteinExistence type="predicted"/>
<keyword evidence="2" id="KW-1185">Reference proteome</keyword>
<dbReference type="AlphaFoldDB" id="U1GG10"/>
<dbReference type="Proteomes" id="UP000019373">
    <property type="component" value="Unassembled WGS sequence"/>
</dbReference>
<organism evidence="1 2">
    <name type="scientific">Endocarpon pusillum (strain Z07020 / HMAS-L-300199)</name>
    <name type="common">Lichen-forming fungus</name>
    <dbReference type="NCBI Taxonomy" id="1263415"/>
    <lineage>
        <taxon>Eukaryota</taxon>
        <taxon>Fungi</taxon>
        <taxon>Dikarya</taxon>
        <taxon>Ascomycota</taxon>
        <taxon>Pezizomycotina</taxon>
        <taxon>Eurotiomycetes</taxon>
        <taxon>Chaetothyriomycetidae</taxon>
        <taxon>Verrucariales</taxon>
        <taxon>Verrucariaceae</taxon>
        <taxon>Endocarpon</taxon>
    </lineage>
</organism>
<gene>
    <name evidence="1" type="ORF">EPUS_05860</name>
</gene>
<accession>U1GG10</accession>
<evidence type="ECO:0000313" key="1">
    <source>
        <dbReference type="EMBL" id="ERF76587.1"/>
    </source>
</evidence>
<evidence type="ECO:0000313" key="2">
    <source>
        <dbReference type="Proteomes" id="UP000019373"/>
    </source>
</evidence>